<dbReference type="EMBL" id="BPLF01000002">
    <property type="protein sequence ID" value="GIX63150.1"/>
    <property type="molecule type" value="Genomic_DNA"/>
</dbReference>
<evidence type="ECO:0000256" key="1">
    <source>
        <dbReference type="SAM" id="MobiDB-lite"/>
    </source>
</evidence>
<dbReference type="RefSeq" id="XP_067715219.1">
    <property type="nucleotide sequence ID" value="XM_067859118.1"/>
</dbReference>
<feature type="compositionally biased region" description="Polar residues" evidence="1">
    <location>
        <begin position="1"/>
        <end position="14"/>
    </location>
</feature>
<name>A0AAV4LU98_BABCB</name>
<protein>
    <submittedName>
        <fullName evidence="2">Uncharacterized protein</fullName>
    </submittedName>
</protein>
<comment type="caution">
    <text evidence="2">The sequence shown here is derived from an EMBL/GenBank/DDBJ whole genome shotgun (WGS) entry which is preliminary data.</text>
</comment>
<feature type="compositionally biased region" description="Basic and acidic residues" evidence="1">
    <location>
        <begin position="22"/>
        <end position="32"/>
    </location>
</feature>
<organism evidence="2 3">
    <name type="scientific">Babesia caballi</name>
    <dbReference type="NCBI Taxonomy" id="5871"/>
    <lineage>
        <taxon>Eukaryota</taxon>
        <taxon>Sar</taxon>
        <taxon>Alveolata</taxon>
        <taxon>Apicomplexa</taxon>
        <taxon>Aconoidasida</taxon>
        <taxon>Piroplasmida</taxon>
        <taxon>Babesiidae</taxon>
        <taxon>Babesia</taxon>
    </lineage>
</organism>
<feature type="region of interest" description="Disordered" evidence="1">
    <location>
        <begin position="1"/>
        <end position="82"/>
    </location>
</feature>
<reference evidence="2 3" key="1">
    <citation type="submission" date="2021-06" db="EMBL/GenBank/DDBJ databases">
        <title>Genome sequence of Babesia caballi.</title>
        <authorList>
            <person name="Yamagishi J."/>
            <person name="Kidaka T."/>
            <person name="Ochi A."/>
        </authorList>
    </citation>
    <scope>NUCLEOTIDE SEQUENCE [LARGE SCALE GENOMIC DNA]</scope>
    <source>
        <strain evidence="2">USDA-D6B2</strain>
    </source>
</reference>
<gene>
    <name evidence="2" type="ORF">BcabD6B2_25850</name>
</gene>
<evidence type="ECO:0000313" key="3">
    <source>
        <dbReference type="Proteomes" id="UP001497744"/>
    </source>
</evidence>
<accession>A0AAV4LU98</accession>
<proteinExistence type="predicted"/>
<evidence type="ECO:0000313" key="2">
    <source>
        <dbReference type="EMBL" id="GIX63150.1"/>
    </source>
</evidence>
<keyword evidence="3" id="KW-1185">Reference proteome</keyword>
<feature type="compositionally biased region" description="Basic and acidic residues" evidence="1">
    <location>
        <begin position="39"/>
        <end position="69"/>
    </location>
</feature>
<dbReference type="AlphaFoldDB" id="A0AAV4LU98"/>
<sequence length="207" mass="23604">MNGFSNAKKTTSGNDVMGHNNPGKEDVEDLHPSHTVHAPRRDPKAGKRPDNGVRGRNGHSEPRRAHEPDGGAGAGAHHSHRQFSRRIVESIKVEHSGADRVRNRAPECNRAYNFEDEGYGDGAAKFQRPASHRRRESISHVVCSDSHGKEGAHETRGHYHPEQLWMCNRHSRQFGSQRFKREYILIYIFDEKQRRDSTTNYGRPTHF</sequence>
<dbReference type="GeneID" id="94194631"/>
<dbReference type="Proteomes" id="UP001497744">
    <property type="component" value="Unassembled WGS sequence"/>
</dbReference>